<dbReference type="SUPFAM" id="SSF56553">
    <property type="entry name" value="Insert subdomain of RNA polymerase alpha subunit"/>
    <property type="match status" value="1"/>
</dbReference>
<dbReference type="Pfam" id="PF01193">
    <property type="entry name" value="RNA_pol_L"/>
    <property type="match status" value="1"/>
</dbReference>
<dbReference type="GO" id="GO:0006351">
    <property type="term" value="P:DNA-templated transcription"/>
    <property type="evidence" value="ECO:0007669"/>
    <property type="project" value="InterPro"/>
</dbReference>
<dbReference type="InterPro" id="IPR011262">
    <property type="entry name" value="DNA-dir_RNA_pol_insert"/>
</dbReference>
<sequence>MFMKTTVFACLDSRIETNNQFYGMFKLGPFSCHQGLTIANAIRRTALDCGLGVSILAVQVDGARHEYVSLKGLRECVFDILSNLRCVALQSHTTQRHTCVAHANLVGPGVFRARHLRLPKSFKCVNPNQSLASLDVDGQVRLKMFLVPNGATYLKTRTAASVTRAYDLRWFSTRRIDLASRPSLPVPLADKKFQGLKPFNYLYLGHPLNPVIRVNYAIEPESDTHHEFIRIEVWTNGSCHPRTVVQKSIQSLLAYLIPFYPTRFSSLSGSSKKGLNRTMRRVFDRRFFGLDIDNLNLPFPIWQFLKGRNLSTLRDVWVYLKTTTDPLPTEVTRTLTKALEQYGLKFTGL</sequence>
<reference evidence="5" key="2">
    <citation type="journal article" date="2019" name="Mol. Phylogenet. Evol.">
        <title>Reassessment of the classification of bryopsidales (chlorophyta) based on chloroplast phylogenomic analyses.</title>
        <authorList>
            <person name="Cremen M.C."/>
            <person name="Leliaert F."/>
            <person name="West J."/>
            <person name="Lam D.W."/>
            <person name="Shimada S."/>
            <person name="Lopez-Bautista J.M."/>
            <person name="Verbruggen H."/>
        </authorList>
    </citation>
    <scope>NUCLEOTIDE SEQUENCE</scope>
</reference>
<evidence type="ECO:0000256" key="1">
    <source>
        <dbReference type="ARBA" id="ARBA00022478"/>
    </source>
</evidence>
<keyword evidence="1" id="KW-0240">DNA-directed RNA polymerase</keyword>
<keyword evidence="2" id="KW-0804">Transcription</keyword>
<organism evidence="5">
    <name type="scientific">Pseudobryopsis hainanensis</name>
    <dbReference type="NCBI Taxonomy" id="2320808"/>
    <lineage>
        <taxon>Eukaryota</taxon>
        <taxon>Viridiplantae</taxon>
        <taxon>Chlorophyta</taxon>
        <taxon>core chlorophytes</taxon>
        <taxon>Ulvophyceae</taxon>
        <taxon>TCBD clade</taxon>
        <taxon>Bryopsidales</taxon>
        <taxon>Bryopsidineae</taxon>
        <taxon>Pseudobryopsidaceae</taxon>
        <taxon>Pseudobryopsis</taxon>
    </lineage>
</organism>
<feature type="domain" description="DNA-directed RNA polymerase RpoA/D/Rpb3-type" evidence="4">
    <location>
        <begin position="22"/>
        <end position="259"/>
    </location>
</feature>
<name>A0A3S5X1K1_9CHLO</name>
<evidence type="ECO:0000256" key="2">
    <source>
        <dbReference type="ARBA" id="ARBA00023163"/>
    </source>
</evidence>
<dbReference type="InterPro" id="IPR011263">
    <property type="entry name" value="DNA-dir_RNA_pol_RpoA/D/Rpb3"/>
</dbReference>
<dbReference type="SMART" id="SM00662">
    <property type="entry name" value="RPOLD"/>
    <property type="match status" value="1"/>
</dbReference>
<evidence type="ECO:0000313" key="5">
    <source>
        <dbReference type="EMBL" id="AYC64203.1"/>
    </source>
</evidence>
<gene>
    <name evidence="5" type="primary">rpoA</name>
</gene>
<dbReference type="Gene3D" id="3.30.1360.10">
    <property type="entry name" value="RNA polymerase, RBP11-like subunit"/>
    <property type="match status" value="1"/>
</dbReference>
<dbReference type="AlphaFoldDB" id="A0A3S5X1K1"/>
<keyword evidence="5" id="KW-0934">Plastid</keyword>
<accession>A0A3S5X1K1</accession>
<dbReference type="GO" id="GO:0003899">
    <property type="term" value="F:DNA-directed RNA polymerase activity"/>
    <property type="evidence" value="ECO:0007669"/>
    <property type="project" value="InterPro"/>
</dbReference>
<dbReference type="GO" id="GO:0046983">
    <property type="term" value="F:protein dimerization activity"/>
    <property type="evidence" value="ECO:0007669"/>
    <property type="project" value="InterPro"/>
</dbReference>
<dbReference type="GO" id="GO:0000428">
    <property type="term" value="C:DNA-directed RNA polymerase complex"/>
    <property type="evidence" value="ECO:0007669"/>
    <property type="project" value="UniProtKB-KW"/>
</dbReference>
<keyword evidence="5" id="KW-0150">Chloroplast</keyword>
<dbReference type="Pfam" id="PF01000">
    <property type="entry name" value="RNA_pol_A_bac"/>
    <property type="match status" value="1"/>
</dbReference>
<reference evidence="5" key="1">
    <citation type="submission" date="2018-07" db="EMBL/GenBank/DDBJ databases">
        <authorList>
            <person name="Cremen M.C."/>
            <person name="Leliaert F."/>
            <person name="West J."/>
            <person name="Lam D.W."/>
            <person name="Shimada S."/>
            <person name="Lopez-Bautista J.M."/>
            <person name="Verbruggen H."/>
        </authorList>
    </citation>
    <scope>NUCLEOTIDE SEQUENCE</scope>
</reference>
<geneLocation type="chloroplast" evidence="5"/>
<dbReference type="EMBL" id="MH591091">
    <property type="protein sequence ID" value="AYC64203.1"/>
    <property type="molecule type" value="Genomic_DNA"/>
</dbReference>
<evidence type="ECO:0000256" key="3">
    <source>
        <dbReference type="ARBA" id="ARBA00031776"/>
    </source>
</evidence>
<evidence type="ECO:0000259" key="4">
    <source>
        <dbReference type="SMART" id="SM00662"/>
    </source>
</evidence>
<dbReference type="InterPro" id="IPR036603">
    <property type="entry name" value="RBP11-like"/>
</dbReference>
<dbReference type="SUPFAM" id="SSF55257">
    <property type="entry name" value="RBP11-like subunits of RNA polymerase"/>
    <property type="match status" value="1"/>
</dbReference>
<protein>
    <recommendedName>
        <fullName evidence="3">Plastid-encoded RNA polymerase subunit alpha</fullName>
    </recommendedName>
</protein>
<dbReference type="Gene3D" id="2.170.120.12">
    <property type="entry name" value="DNA-directed RNA polymerase, insert domain"/>
    <property type="match status" value="1"/>
</dbReference>
<proteinExistence type="predicted"/>
<dbReference type="InterPro" id="IPR036643">
    <property type="entry name" value="RNApol_insert_sf"/>
</dbReference>